<reference evidence="3 4" key="1">
    <citation type="submission" date="2015-03" db="EMBL/GenBank/DDBJ databases">
        <title>Genome sequence of Kiloniella sp. P1-1, isolated from the gut microflora of Pacific white shrimp, Penaeus vannamei.</title>
        <authorList>
            <person name="Shao Z."/>
            <person name="Wang L."/>
            <person name="Li X."/>
        </authorList>
    </citation>
    <scope>NUCLEOTIDE SEQUENCE [LARGE SCALE GENOMIC DNA]</scope>
    <source>
        <strain evidence="3 4">P1-1</strain>
    </source>
</reference>
<evidence type="ECO:0000256" key="1">
    <source>
        <dbReference type="ARBA" id="ARBA00010751"/>
    </source>
</evidence>
<keyword evidence="4" id="KW-1185">Reference proteome</keyword>
<comment type="similarity">
    <text evidence="1 2">Belongs to the UPF0145 family.</text>
</comment>
<dbReference type="Gene3D" id="3.30.110.70">
    <property type="entry name" value="Hypothetical protein apc22750. Chain B"/>
    <property type="match status" value="1"/>
</dbReference>
<dbReference type="InterPro" id="IPR002765">
    <property type="entry name" value="UPF0145_YbjQ-like"/>
</dbReference>
<dbReference type="Pfam" id="PF01906">
    <property type="entry name" value="YbjQ_1"/>
    <property type="match status" value="1"/>
</dbReference>
<dbReference type="PANTHER" id="PTHR34068:SF1">
    <property type="entry name" value="UPF0145 PROTEIN YBJQ"/>
    <property type="match status" value="1"/>
</dbReference>
<dbReference type="Proteomes" id="UP000034491">
    <property type="component" value="Unassembled WGS sequence"/>
</dbReference>
<dbReference type="HAMAP" id="MF_00338">
    <property type="entry name" value="UPF0145"/>
    <property type="match status" value="1"/>
</dbReference>
<evidence type="ECO:0000313" key="4">
    <source>
        <dbReference type="Proteomes" id="UP000034491"/>
    </source>
</evidence>
<dbReference type="PANTHER" id="PTHR34068">
    <property type="entry name" value="UPF0145 PROTEIN YBJQ"/>
    <property type="match status" value="1"/>
</dbReference>
<accession>A0A0M2R5U0</accession>
<proteinExistence type="inferred from homology"/>
<dbReference type="SUPFAM" id="SSF117782">
    <property type="entry name" value="YbjQ-like"/>
    <property type="match status" value="1"/>
</dbReference>
<comment type="caution">
    <text evidence="3">The sequence shown here is derived from an EMBL/GenBank/DDBJ whole genome shotgun (WGS) entry which is preliminary data.</text>
</comment>
<dbReference type="PATRIC" id="fig|1549748.8.peg.3656"/>
<dbReference type="STRING" id="1549748.WH95_08225"/>
<dbReference type="InterPro" id="IPR035439">
    <property type="entry name" value="UPF0145_dom_sf"/>
</dbReference>
<dbReference type="RefSeq" id="WP_046505515.1">
    <property type="nucleotide sequence ID" value="NZ_CBDDLU010000002.1"/>
</dbReference>
<dbReference type="EMBL" id="LANI01000005">
    <property type="protein sequence ID" value="KKJ77061.1"/>
    <property type="molecule type" value="Genomic_DNA"/>
</dbReference>
<evidence type="ECO:0000313" key="3">
    <source>
        <dbReference type="EMBL" id="KKJ77061.1"/>
    </source>
</evidence>
<organism evidence="3 4">
    <name type="scientific">Kiloniella litopenaei</name>
    <dbReference type="NCBI Taxonomy" id="1549748"/>
    <lineage>
        <taxon>Bacteria</taxon>
        <taxon>Pseudomonadati</taxon>
        <taxon>Pseudomonadota</taxon>
        <taxon>Alphaproteobacteria</taxon>
        <taxon>Rhodospirillales</taxon>
        <taxon>Kiloniellaceae</taxon>
        <taxon>Kiloniella</taxon>
    </lineage>
</organism>
<evidence type="ECO:0000256" key="2">
    <source>
        <dbReference type="HAMAP-Rule" id="MF_00338"/>
    </source>
</evidence>
<gene>
    <name evidence="3" type="ORF">WH95_08225</name>
</gene>
<sequence length="106" mass="11054">MQIVTTDSIEGKRIVAYKGIVSGDAIVGANFVKDFFAKVTDVLGGRAGGYEKALRGAKNHAMDDMIEQAEEVGANAVIGVDLDYESIGGSMLMVSVNGTAVVLEDA</sequence>
<dbReference type="OrthoDB" id="9796448at2"/>
<name>A0A0M2R5U0_9PROT</name>
<protein>
    <recommendedName>
        <fullName evidence="2">UPF0145 protein WH95_08225</fullName>
    </recommendedName>
</protein>
<dbReference type="AlphaFoldDB" id="A0A0M2R5U0"/>